<accession>A0ACC2BR62</accession>
<sequence>MRTIRVPSQLDDGEKAESLPDRSSIVRCSSNTSDLVLSRDTRHGSCLVEGRVDNALTLPPQELSPSKRSYKGVRRRSWGKWVSEIREPRKRSRIWLGSFPTPEMAARAYDAAVVCLRGPSAALNFPNSPPAILPNCRASTQDILAAAASAAKRVSKSKAGSSYSDFICSEESKVSGISCNATSPSAPTASSLSITQAQASQNIKSGRSTKHSLSKNSNSLLAENTTNCSACATTAHSISKIEDDGAIAEKEKNAVSGNSLGSQSHDPSATYWLSAGSKIEEDPLMLLPSTISEMAQAMLLPPPASMSIALYNNNASPNDDDEAIFLQEEPSLWS</sequence>
<protein>
    <submittedName>
        <fullName evidence="1">Uncharacterized protein</fullName>
    </submittedName>
</protein>
<name>A0ACC2BR62_DIPCM</name>
<organism evidence="1 2">
    <name type="scientific">Diphasiastrum complanatum</name>
    <name type="common">Issler's clubmoss</name>
    <name type="synonym">Lycopodium complanatum</name>
    <dbReference type="NCBI Taxonomy" id="34168"/>
    <lineage>
        <taxon>Eukaryota</taxon>
        <taxon>Viridiplantae</taxon>
        <taxon>Streptophyta</taxon>
        <taxon>Embryophyta</taxon>
        <taxon>Tracheophyta</taxon>
        <taxon>Lycopodiopsida</taxon>
        <taxon>Lycopodiales</taxon>
        <taxon>Lycopodiaceae</taxon>
        <taxon>Lycopodioideae</taxon>
        <taxon>Diphasiastrum</taxon>
    </lineage>
</organism>
<evidence type="ECO:0000313" key="1">
    <source>
        <dbReference type="EMBL" id="KAJ7532205.1"/>
    </source>
</evidence>
<proteinExistence type="predicted"/>
<dbReference type="Proteomes" id="UP001162992">
    <property type="component" value="Chromosome 14"/>
</dbReference>
<gene>
    <name evidence="1" type="ORF">O6H91_14G077000</name>
</gene>
<comment type="caution">
    <text evidence="1">The sequence shown here is derived from an EMBL/GenBank/DDBJ whole genome shotgun (WGS) entry which is preliminary data.</text>
</comment>
<reference evidence="2" key="1">
    <citation type="journal article" date="2024" name="Proc. Natl. Acad. Sci. U.S.A.">
        <title>Extraordinary preservation of gene collinearity over three hundred million years revealed in homosporous lycophytes.</title>
        <authorList>
            <person name="Li C."/>
            <person name="Wickell D."/>
            <person name="Kuo L.Y."/>
            <person name="Chen X."/>
            <person name="Nie B."/>
            <person name="Liao X."/>
            <person name="Peng D."/>
            <person name="Ji J."/>
            <person name="Jenkins J."/>
            <person name="Williams M."/>
            <person name="Shu S."/>
            <person name="Plott C."/>
            <person name="Barry K."/>
            <person name="Rajasekar S."/>
            <person name="Grimwood J."/>
            <person name="Han X."/>
            <person name="Sun S."/>
            <person name="Hou Z."/>
            <person name="He W."/>
            <person name="Dai G."/>
            <person name="Sun C."/>
            <person name="Schmutz J."/>
            <person name="Leebens-Mack J.H."/>
            <person name="Li F.W."/>
            <person name="Wang L."/>
        </authorList>
    </citation>
    <scope>NUCLEOTIDE SEQUENCE [LARGE SCALE GENOMIC DNA]</scope>
    <source>
        <strain evidence="2">cv. PW_Plant_1</strain>
    </source>
</reference>
<evidence type="ECO:0000313" key="2">
    <source>
        <dbReference type="Proteomes" id="UP001162992"/>
    </source>
</evidence>
<dbReference type="EMBL" id="CM055105">
    <property type="protein sequence ID" value="KAJ7532205.1"/>
    <property type="molecule type" value="Genomic_DNA"/>
</dbReference>
<keyword evidence="2" id="KW-1185">Reference proteome</keyword>